<feature type="chain" id="PRO_5045925710" evidence="2">
    <location>
        <begin position="29"/>
        <end position="111"/>
    </location>
</feature>
<organism evidence="3 4">
    <name type="scientific">Characodon lateralis</name>
    <dbReference type="NCBI Taxonomy" id="208331"/>
    <lineage>
        <taxon>Eukaryota</taxon>
        <taxon>Metazoa</taxon>
        <taxon>Chordata</taxon>
        <taxon>Craniata</taxon>
        <taxon>Vertebrata</taxon>
        <taxon>Euteleostomi</taxon>
        <taxon>Actinopterygii</taxon>
        <taxon>Neopterygii</taxon>
        <taxon>Teleostei</taxon>
        <taxon>Neoteleostei</taxon>
        <taxon>Acanthomorphata</taxon>
        <taxon>Ovalentaria</taxon>
        <taxon>Atherinomorphae</taxon>
        <taxon>Cyprinodontiformes</taxon>
        <taxon>Goodeidae</taxon>
        <taxon>Characodon</taxon>
    </lineage>
</organism>
<evidence type="ECO:0000256" key="2">
    <source>
        <dbReference type="SAM" id="SignalP"/>
    </source>
</evidence>
<reference evidence="3 4" key="1">
    <citation type="submission" date="2021-06" db="EMBL/GenBank/DDBJ databases">
        <authorList>
            <person name="Palmer J.M."/>
        </authorList>
    </citation>
    <scope>NUCLEOTIDE SEQUENCE [LARGE SCALE GENOMIC DNA]</scope>
    <source>
        <strain evidence="3 4">CL_MEX2019</strain>
        <tissue evidence="3">Muscle</tissue>
    </source>
</reference>
<dbReference type="EMBL" id="JAHUTJ010006780">
    <property type="protein sequence ID" value="MED6266192.1"/>
    <property type="molecule type" value="Genomic_DNA"/>
</dbReference>
<sequence>RKSTKCWPPFLFIYTCWFTHTVQQTAQAFRVCVFVCVCLCVCVGSEGLGFMCFAFKQRGSGDWYKQPPDVADSSITHSCPPISLSVACRRKKHFVQTSLINKDIFIYNMSS</sequence>
<protein>
    <submittedName>
        <fullName evidence="3">Uncharacterized protein</fullName>
    </submittedName>
</protein>
<keyword evidence="1" id="KW-1133">Transmembrane helix</keyword>
<name>A0ABU7CTC3_9TELE</name>
<accession>A0ABU7CTC3</accession>
<feature type="non-terminal residue" evidence="3">
    <location>
        <position position="1"/>
    </location>
</feature>
<keyword evidence="4" id="KW-1185">Reference proteome</keyword>
<evidence type="ECO:0000313" key="4">
    <source>
        <dbReference type="Proteomes" id="UP001352852"/>
    </source>
</evidence>
<evidence type="ECO:0000256" key="1">
    <source>
        <dbReference type="SAM" id="Phobius"/>
    </source>
</evidence>
<comment type="caution">
    <text evidence="3">The sequence shown here is derived from an EMBL/GenBank/DDBJ whole genome shotgun (WGS) entry which is preliminary data.</text>
</comment>
<dbReference type="Proteomes" id="UP001352852">
    <property type="component" value="Unassembled WGS sequence"/>
</dbReference>
<proteinExistence type="predicted"/>
<gene>
    <name evidence="3" type="ORF">CHARACLAT_033253</name>
</gene>
<feature type="signal peptide" evidence="2">
    <location>
        <begin position="1"/>
        <end position="28"/>
    </location>
</feature>
<keyword evidence="1" id="KW-0812">Transmembrane</keyword>
<keyword evidence="2" id="KW-0732">Signal</keyword>
<keyword evidence="1" id="KW-0472">Membrane</keyword>
<feature type="transmembrane region" description="Helical" evidence="1">
    <location>
        <begin position="28"/>
        <end position="55"/>
    </location>
</feature>
<evidence type="ECO:0000313" key="3">
    <source>
        <dbReference type="EMBL" id="MED6266192.1"/>
    </source>
</evidence>